<protein>
    <submittedName>
        <fullName evidence="2">Transposase</fullName>
    </submittedName>
</protein>
<accession>A0A915IJN8</accession>
<dbReference type="WBParaSite" id="nRc.2.0.1.t14025-RA">
    <property type="protein sequence ID" value="nRc.2.0.1.t14025-RA"/>
    <property type="gene ID" value="nRc.2.0.1.g14025"/>
</dbReference>
<reference evidence="2" key="1">
    <citation type="submission" date="2022-11" db="UniProtKB">
        <authorList>
            <consortium name="WormBaseParasite"/>
        </authorList>
    </citation>
    <scope>IDENTIFICATION</scope>
</reference>
<dbReference type="AlphaFoldDB" id="A0A915IJN8"/>
<evidence type="ECO:0000313" key="1">
    <source>
        <dbReference type="Proteomes" id="UP000887565"/>
    </source>
</evidence>
<dbReference type="Proteomes" id="UP000887565">
    <property type="component" value="Unplaced"/>
</dbReference>
<evidence type="ECO:0000313" key="2">
    <source>
        <dbReference type="WBParaSite" id="nRc.2.0.1.t14025-RA"/>
    </source>
</evidence>
<organism evidence="1 2">
    <name type="scientific">Romanomermis culicivorax</name>
    <name type="common">Nematode worm</name>
    <dbReference type="NCBI Taxonomy" id="13658"/>
    <lineage>
        <taxon>Eukaryota</taxon>
        <taxon>Metazoa</taxon>
        <taxon>Ecdysozoa</taxon>
        <taxon>Nematoda</taxon>
        <taxon>Enoplea</taxon>
        <taxon>Dorylaimia</taxon>
        <taxon>Mermithida</taxon>
        <taxon>Mermithoidea</taxon>
        <taxon>Mermithidae</taxon>
        <taxon>Romanomermis</taxon>
    </lineage>
</organism>
<proteinExistence type="predicted"/>
<name>A0A915IJN8_ROMCU</name>
<sequence length="44" mass="5185">MAYKSQLKYVQSTNYKGSMYMMIEILNAKSKMTMHVLTKEDANY</sequence>
<keyword evidence="1" id="KW-1185">Reference proteome</keyword>